<proteinExistence type="predicted"/>
<reference evidence="3" key="1">
    <citation type="submission" date="2018-10" db="EMBL/GenBank/DDBJ databases">
        <title>Hidden diversity of soil giant viruses.</title>
        <authorList>
            <person name="Schulz F."/>
            <person name="Alteio L."/>
            <person name="Goudeau D."/>
            <person name="Ryan E.M."/>
            <person name="Malmstrom R.R."/>
            <person name="Blanchard J."/>
            <person name="Woyke T."/>
        </authorList>
    </citation>
    <scope>NUCLEOTIDE SEQUENCE</scope>
    <source>
        <strain evidence="3">SYV1</strain>
    </source>
</reference>
<name>A0A3G5AKG4_9VIRU</name>
<feature type="compositionally biased region" description="Polar residues" evidence="1">
    <location>
        <begin position="33"/>
        <end position="53"/>
    </location>
</feature>
<protein>
    <submittedName>
        <fullName evidence="3">Class I SAM-dependent methyltransferase</fullName>
    </submittedName>
</protein>
<dbReference type="PROSITE" id="PS51186">
    <property type="entry name" value="GNAT"/>
    <property type="match status" value="1"/>
</dbReference>
<dbReference type="Gene3D" id="3.40.50.150">
    <property type="entry name" value="Vaccinia Virus protein VP39"/>
    <property type="match status" value="1"/>
</dbReference>
<evidence type="ECO:0000256" key="1">
    <source>
        <dbReference type="SAM" id="MobiDB-lite"/>
    </source>
</evidence>
<evidence type="ECO:0000259" key="2">
    <source>
        <dbReference type="PROSITE" id="PS51186"/>
    </source>
</evidence>
<gene>
    <name evidence="3" type="ORF">Sylvanvirus7_41</name>
</gene>
<dbReference type="EMBL" id="MK072513">
    <property type="protein sequence ID" value="AYV86743.1"/>
    <property type="molecule type" value="Genomic_DNA"/>
</dbReference>
<dbReference type="GO" id="GO:0032259">
    <property type="term" value="P:methylation"/>
    <property type="evidence" value="ECO:0007669"/>
    <property type="project" value="UniProtKB-KW"/>
</dbReference>
<dbReference type="InterPro" id="IPR025714">
    <property type="entry name" value="Methyltranfer_dom"/>
</dbReference>
<feature type="region of interest" description="Disordered" evidence="1">
    <location>
        <begin position="23"/>
        <end position="72"/>
    </location>
</feature>
<dbReference type="SUPFAM" id="SSF53335">
    <property type="entry name" value="S-adenosyl-L-methionine-dependent methyltransferases"/>
    <property type="match status" value="1"/>
</dbReference>
<dbReference type="InterPro" id="IPR016181">
    <property type="entry name" value="Acyl_CoA_acyltransferase"/>
</dbReference>
<dbReference type="Pfam" id="PF00583">
    <property type="entry name" value="Acetyltransf_1"/>
    <property type="match status" value="1"/>
</dbReference>
<evidence type="ECO:0000313" key="3">
    <source>
        <dbReference type="EMBL" id="AYV86743.1"/>
    </source>
</evidence>
<dbReference type="Pfam" id="PF13847">
    <property type="entry name" value="Methyltransf_31"/>
    <property type="match status" value="1"/>
</dbReference>
<keyword evidence="3" id="KW-0489">Methyltransferase</keyword>
<dbReference type="SUPFAM" id="SSF55729">
    <property type="entry name" value="Acyl-CoA N-acyltransferases (Nat)"/>
    <property type="match status" value="1"/>
</dbReference>
<sequence length="559" mass="62524">MSNNNSPTQCLYVPSPTLNPTISPSVSPKLLSERSSQNSIPDATLNAATTPSISPKLISERSSQNSIPDDKKIVSNDPLSLYHDVDTSADHESRLIQRISSNTHVYSLQVGVNGYERLRLLNLIHNHLTLQFIKSRVPLSIIMRVLDVGTGTGEMAMILRKSISTEGIVLAIDSSAEQINGARDKYKHSGLLFETADIATYNCSEPFDLIYCRLVLAHVKDPEQAVERLVSLLRPGGYLVIEESFELDSMFCIPPHKAFDLFKECCRLQEQVKGAKFSVGSRIYQSLQKMDNVQCEAVSCVQPCLNTEMTKSQLRLGLMEIKDLVVNEMGEKKFEDIERGLKDLEKDPVRMVALFRVIQLCYTKKMPLIKHARSYSTFTKRKTEFHHSIQCTLQPMDAGDELRFVQNLKATFAKGLYSSGQLLDEKASNLESAARMDKLYKAQKDTSTILKIVDSKSGQSTGHKSLGYCWYFPKPEILDKVARLGLLFIDSPYRDQGIGKSVMHLLFSRLKVEGYTGIELNVFHSNAAGRALYLGCGFKTFASNDFSSIMYNHLGSSLS</sequence>
<dbReference type="InterPro" id="IPR000182">
    <property type="entry name" value="GNAT_dom"/>
</dbReference>
<dbReference type="Gene3D" id="3.40.630.30">
    <property type="match status" value="1"/>
</dbReference>
<dbReference type="InterPro" id="IPR029063">
    <property type="entry name" value="SAM-dependent_MTases_sf"/>
</dbReference>
<accession>A0A3G5AKG4</accession>
<dbReference type="PANTHER" id="PTHR43861">
    <property type="entry name" value="TRANS-ACONITATE 2-METHYLTRANSFERASE-RELATED"/>
    <property type="match status" value="1"/>
</dbReference>
<dbReference type="CDD" id="cd02440">
    <property type="entry name" value="AdoMet_MTases"/>
    <property type="match status" value="1"/>
</dbReference>
<dbReference type="GO" id="GO:0008168">
    <property type="term" value="F:methyltransferase activity"/>
    <property type="evidence" value="ECO:0007669"/>
    <property type="project" value="UniProtKB-KW"/>
</dbReference>
<feature type="domain" description="N-acetyltransferase" evidence="2">
    <location>
        <begin position="391"/>
        <end position="559"/>
    </location>
</feature>
<organism evidence="3">
    <name type="scientific">Sylvanvirus sp</name>
    <dbReference type="NCBI Taxonomy" id="2487774"/>
    <lineage>
        <taxon>Viruses</taxon>
    </lineage>
</organism>
<keyword evidence="3" id="KW-0808">Transferase</keyword>
<dbReference type="GO" id="GO:0016747">
    <property type="term" value="F:acyltransferase activity, transferring groups other than amino-acyl groups"/>
    <property type="evidence" value="ECO:0007669"/>
    <property type="project" value="InterPro"/>
</dbReference>